<feature type="compositionally biased region" description="Acidic residues" evidence="13">
    <location>
        <begin position="197"/>
        <end position="215"/>
    </location>
</feature>
<keyword evidence="11" id="KW-0472">Membrane</keyword>
<evidence type="ECO:0000313" key="16">
    <source>
        <dbReference type="Proteomes" id="UP000823405"/>
    </source>
</evidence>
<dbReference type="GO" id="GO:0016020">
    <property type="term" value="C:membrane"/>
    <property type="evidence" value="ECO:0007669"/>
    <property type="project" value="UniProtKB-SubCell"/>
</dbReference>
<dbReference type="SUPFAM" id="SSF57850">
    <property type="entry name" value="RING/U-box"/>
    <property type="match status" value="1"/>
</dbReference>
<keyword evidence="9" id="KW-0862">Zinc</keyword>
<evidence type="ECO:0000256" key="12">
    <source>
        <dbReference type="PROSITE-ProRule" id="PRU00175"/>
    </source>
</evidence>
<proteinExistence type="predicted"/>
<keyword evidence="16" id="KW-1185">Reference proteome</keyword>
<dbReference type="SMART" id="SM00184">
    <property type="entry name" value="RING"/>
    <property type="match status" value="1"/>
</dbReference>
<dbReference type="InterPro" id="IPR013083">
    <property type="entry name" value="Znf_RING/FYVE/PHD"/>
</dbReference>
<dbReference type="Gene3D" id="3.30.40.10">
    <property type="entry name" value="Zinc/RING finger domain, C3HC4 (zinc finger)"/>
    <property type="match status" value="1"/>
</dbReference>
<evidence type="ECO:0000256" key="2">
    <source>
        <dbReference type="ARBA" id="ARBA00004141"/>
    </source>
</evidence>
<keyword evidence="10" id="KW-1133">Transmembrane helix</keyword>
<dbReference type="GO" id="GO:0008270">
    <property type="term" value="F:zinc ion binding"/>
    <property type="evidence" value="ECO:0007669"/>
    <property type="project" value="UniProtKB-KW"/>
</dbReference>
<evidence type="ECO:0000259" key="14">
    <source>
        <dbReference type="PROSITE" id="PS50089"/>
    </source>
</evidence>
<dbReference type="OrthoDB" id="428577at2759"/>
<comment type="catalytic activity">
    <reaction evidence="1">
        <text>S-ubiquitinyl-[E2 ubiquitin-conjugating enzyme]-L-cysteine + [acceptor protein]-L-lysine = [E2 ubiquitin-conjugating enzyme]-L-cysteine + N(6)-ubiquitinyl-[acceptor protein]-L-lysine.</text>
        <dbReference type="EC" id="2.3.2.27"/>
    </reaction>
</comment>
<sequence>MVRRPGSGPIVAPLGIIFADVSDTSGLRMVPYSEKASPGANIECECKCTLTHRVICKKSFGTFDVSQATFVCPDCGEVDSITPITVGFMRCKYRFKGIKYSGEEYTSEWKDVTTDDYYQLFDSDKEISWLRLEIETASVDEVDDCAICLEPLSEFESLGCGHRFHKPCIEQWIGLPCPICRFVTGPTNIPQSSGGEESGEEGDEEIGEEGGEESA</sequence>
<keyword evidence="5" id="KW-0812">Transmembrane</keyword>
<evidence type="ECO:0000256" key="9">
    <source>
        <dbReference type="ARBA" id="ARBA00022833"/>
    </source>
</evidence>
<comment type="caution">
    <text evidence="15">The sequence shown here is derived from an EMBL/GenBank/DDBJ whole genome shotgun (WGS) entry which is preliminary data.</text>
</comment>
<evidence type="ECO:0000256" key="7">
    <source>
        <dbReference type="ARBA" id="ARBA00022771"/>
    </source>
</evidence>
<protein>
    <recommendedName>
        <fullName evidence="3">RING-type E3 ubiquitin transferase</fullName>
        <ecNumber evidence="3">2.3.2.27</ecNumber>
    </recommendedName>
</protein>
<evidence type="ECO:0000256" key="13">
    <source>
        <dbReference type="SAM" id="MobiDB-lite"/>
    </source>
</evidence>
<keyword evidence="4" id="KW-0808">Transferase</keyword>
<dbReference type="GO" id="GO:0016567">
    <property type="term" value="P:protein ubiquitination"/>
    <property type="evidence" value="ECO:0007669"/>
    <property type="project" value="TreeGrafter"/>
</dbReference>
<evidence type="ECO:0000256" key="5">
    <source>
        <dbReference type="ARBA" id="ARBA00022692"/>
    </source>
</evidence>
<dbReference type="EMBL" id="JAAAIN010000537">
    <property type="protein sequence ID" value="KAG0313192.1"/>
    <property type="molecule type" value="Genomic_DNA"/>
</dbReference>
<comment type="subcellular location">
    <subcellularLocation>
        <location evidence="2">Membrane</location>
        <topology evidence="2">Multi-pass membrane protein</topology>
    </subcellularLocation>
</comment>
<keyword evidence="7 12" id="KW-0863">Zinc-finger</keyword>
<evidence type="ECO:0000256" key="10">
    <source>
        <dbReference type="ARBA" id="ARBA00022989"/>
    </source>
</evidence>
<name>A0A9P6R9Z0_9FUNG</name>
<evidence type="ECO:0000256" key="1">
    <source>
        <dbReference type="ARBA" id="ARBA00000900"/>
    </source>
</evidence>
<evidence type="ECO:0000256" key="11">
    <source>
        <dbReference type="ARBA" id="ARBA00023136"/>
    </source>
</evidence>
<evidence type="ECO:0000256" key="8">
    <source>
        <dbReference type="ARBA" id="ARBA00022786"/>
    </source>
</evidence>
<evidence type="ECO:0000256" key="6">
    <source>
        <dbReference type="ARBA" id="ARBA00022723"/>
    </source>
</evidence>
<evidence type="ECO:0000313" key="15">
    <source>
        <dbReference type="EMBL" id="KAG0313192.1"/>
    </source>
</evidence>
<keyword evidence="8" id="KW-0833">Ubl conjugation pathway</keyword>
<keyword evidence="6" id="KW-0479">Metal-binding</keyword>
<feature type="region of interest" description="Disordered" evidence="13">
    <location>
        <begin position="188"/>
        <end position="215"/>
    </location>
</feature>
<accession>A0A9P6R9Z0</accession>
<dbReference type="PROSITE" id="PS50089">
    <property type="entry name" value="ZF_RING_2"/>
    <property type="match status" value="1"/>
</dbReference>
<dbReference type="Proteomes" id="UP000823405">
    <property type="component" value="Unassembled WGS sequence"/>
</dbReference>
<dbReference type="InterPro" id="IPR001841">
    <property type="entry name" value="Znf_RING"/>
</dbReference>
<feature type="domain" description="RING-type" evidence="14">
    <location>
        <begin position="145"/>
        <end position="181"/>
    </location>
</feature>
<dbReference type="EC" id="2.3.2.27" evidence="3"/>
<dbReference type="PANTHER" id="PTHR45977:SF4">
    <property type="entry name" value="RING-TYPE DOMAIN-CONTAINING PROTEIN"/>
    <property type="match status" value="1"/>
</dbReference>
<dbReference type="GO" id="GO:0006511">
    <property type="term" value="P:ubiquitin-dependent protein catabolic process"/>
    <property type="evidence" value="ECO:0007669"/>
    <property type="project" value="TreeGrafter"/>
</dbReference>
<reference evidence="15" key="1">
    <citation type="journal article" date="2020" name="Fungal Divers.">
        <title>Resolving the Mortierellaceae phylogeny through synthesis of multi-gene phylogenetics and phylogenomics.</title>
        <authorList>
            <person name="Vandepol N."/>
            <person name="Liber J."/>
            <person name="Desiro A."/>
            <person name="Na H."/>
            <person name="Kennedy M."/>
            <person name="Barry K."/>
            <person name="Grigoriev I.V."/>
            <person name="Miller A.N."/>
            <person name="O'Donnell K."/>
            <person name="Stajich J.E."/>
            <person name="Bonito G."/>
        </authorList>
    </citation>
    <scope>NUCLEOTIDE SEQUENCE</scope>
    <source>
        <strain evidence="15">NVP60</strain>
    </source>
</reference>
<organism evidence="15 16">
    <name type="scientific">Linnemannia gamsii</name>
    <dbReference type="NCBI Taxonomy" id="64522"/>
    <lineage>
        <taxon>Eukaryota</taxon>
        <taxon>Fungi</taxon>
        <taxon>Fungi incertae sedis</taxon>
        <taxon>Mucoromycota</taxon>
        <taxon>Mortierellomycotina</taxon>
        <taxon>Mortierellomycetes</taxon>
        <taxon>Mortierellales</taxon>
        <taxon>Mortierellaceae</taxon>
        <taxon>Linnemannia</taxon>
    </lineage>
</organism>
<dbReference type="GO" id="GO:0061630">
    <property type="term" value="F:ubiquitin protein ligase activity"/>
    <property type="evidence" value="ECO:0007669"/>
    <property type="project" value="UniProtKB-EC"/>
</dbReference>
<evidence type="ECO:0000256" key="4">
    <source>
        <dbReference type="ARBA" id="ARBA00022679"/>
    </source>
</evidence>
<evidence type="ECO:0000256" key="3">
    <source>
        <dbReference type="ARBA" id="ARBA00012483"/>
    </source>
</evidence>
<dbReference type="Pfam" id="PF13639">
    <property type="entry name" value="zf-RING_2"/>
    <property type="match status" value="1"/>
</dbReference>
<gene>
    <name evidence="15" type="ORF">BGZ97_010428</name>
</gene>
<dbReference type="AlphaFoldDB" id="A0A9P6R9Z0"/>
<dbReference type="PANTHER" id="PTHR45977">
    <property type="entry name" value="TARGET OF ERK KINASE MPK-1"/>
    <property type="match status" value="1"/>
</dbReference>